<evidence type="ECO:0000259" key="4">
    <source>
        <dbReference type="Pfam" id="PF10566"/>
    </source>
</evidence>
<dbReference type="EMBL" id="JPLY01000001">
    <property type="protein sequence ID" value="KFC23277.1"/>
    <property type="molecule type" value="Genomic_DNA"/>
</dbReference>
<feature type="domain" description="Glycosyl-hydrolase 97 N-terminal" evidence="5">
    <location>
        <begin position="35"/>
        <end position="281"/>
    </location>
</feature>
<dbReference type="Proteomes" id="UP000028623">
    <property type="component" value="Unassembled WGS sequence"/>
</dbReference>
<dbReference type="Gene3D" id="2.70.98.10">
    <property type="match status" value="1"/>
</dbReference>
<gene>
    <name evidence="7" type="ORF">IO89_01420</name>
</gene>
<dbReference type="InterPro" id="IPR014718">
    <property type="entry name" value="GH-type_carb-bd"/>
</dbReference>
<keyword evidence="8" id="KW-1185">Reference proteome</keyword>
<dbReference type="Pfam" id="PF14508">
    <property type="entry name" value="GH97_N"/>
    <property type="match status" value="1"/>
</dbReference>
<dbReference type="GO" id="GO:0030246">
    <property type="term" value="F:carbohydrate binding"/>
    <property type="evidence" value="ECO:0007669"/>
    <property type="project" value="InterPro"/>
</dbReference>
<protein>
    <submittedName>
        <fullName evidence="7">Alpha-glucosidase</fullName>
    </submittedName>
</protein>
<dbReference type="Gene3D" id="3.20.20.70">
    <property type="entry name" value="Aldolase class I"/>
    <property type="match status" value="1"/>
</dbReference>
<comment type="subunit">
    <text evidence="2">Monomer.</text>
</comment>
<dbReference type="Pfam" id="PF14509">
    <property type="entry name" value="GH97_C"/>
    <property type="match status" value="1"/>
</dbReference>
<feature type="domain" description="Glycosyl-hydrolase 97 C-terminal oligomerisation" evidence="6">
    <location>
        <begin position="565"/>
        <end position="665"/>
    </location>
</feature>
<dbReference type="InterPro" id="IPR017853">
    <property type="entry name" value="GH"/>
</dbReference>
<comment type="caution">
    <text evidence="7">The sequence shown here is derived from an EMBL/GenBank/DDBJ whole genome shotgun (WGS) entry which is preliminary data.</text>
</comment>
<dbReference type="InterPro" id="IPR029483">
    <property type="entry name" value="GH97_C"/>
</dbReference>
<dbReference type="Pfam" id="PF10566">
    <property type="entry name" value="Glyco_hydro_97"/>
    <property type="match status" value="1"/>
</dbReference>
<comment type="cofactor">
    <cofactor evidence="1">
        <name>Ca(2+)</name>
        <dbReference type="ChEBI" id="CHEBI:29108"/>
    </cofactor>
</comment>
<reference evidence="7 8" key="1">
    <citation type="submission" date="2014-07" db="EMBL/GenBank/DDBJ databases">
        <title>Epilithonimonas lactis LMG 22401 Genome.</title>
        <authorList>
            <person name="Pipes S.E."/>
            <person name="Stropko S.J."/>
        </authorList>
    </citation>
    <scope>NUCLEOTIDE SEQUENCE [LARGE SCALE GENOMIC DNA]</scope>
    <source>
        <strain evidence="7 8">LMG 24401</strain>
    </source>
</reference>
<dbReference type="PANTHER" id="PTHR35803:SF1">
    <property type="entry name" value="GLUCAN 1,4-ALPHA-GLUCOSIDASE SUSB"/>
    <property type="match status" value="1"/>
</dbReference>
<feature type="domain" description="Glycosyl-hydrolase 97 catalytic" evidence="4">
    <location>
        <begin position="299"/>
        <end position="471"/>
    </location>
</feature>
<evidence type="ECO:0000256" key="2">
    <source>
        <dbReference type="ARBA" id="ARBA00011245"/>
    </source>
</evidence>
<dbReference type="SUPFAM" id="SSF51445">
    <property type="entry name" value="(Trans)glycosidases"/>
    <property type="match status" value="1"/>
</dbReference>
<dbReference type="InterPro" id="IPR052720">
    <property type="entry name" value="Glycosyl_hydrolase_97"/>
</dbReference>
<evidence type="ECO:0000259" key="6">
    <source>
        <dbReference type="Pfam" id="PF14509"/>
    </source>
</evidence>
<evidence type="ECO:0000256" key="1">
    <source>
        <dbReference type="ARBA" id="ARBA00001913"/>
    </source>
</evidence>
<dbReference type="InterPro" id="IPR019563">
    <property type="entry name" value="GH97_catalytic"/>
</dbReference>
<evidence type="ECO:0000313" key="8">
    <source>
        <dbReference type="Proteomes" id="UP000028623"/>
    </source>
</evidence>
<sequence>MKLHRKDLLKVFCLFAVLMGFSQMTFAQILKNNKVTSPDGKIVLEVGLDKSKIYYKVSKEGKSILNPSFLGFDLKDGSLKDNLSVKNITHSKFDETWKQPWGEEIEVRNHYNEMKVLVKDNSKLSREFIIDFKVYDDGFGFRYEFPKQKNLNEFVIMDELTEFNFPEDHKTWSIPYNTEFYEGLFKSNPISKIDTVATPLTMETRSGLFLTIHQANLTDYASMNLAKVGNSTKLKSYLTPWATGEKMFAKAPFNTPWRTMIIANSAGDLMISRLMLNLNEPNKLGDVSWIKPGRYIGIWWAIHMEKYTWKAGPKHGANTENVLRYIDFAAKHKFSGVLVEGWNKGWEDWKDFKFTEPYPDFDIKKITDYAKSKNVTLIGHHETAGNTVNYENQMSDAFAYYKKFGVDVVKTGYVGGKLDGKQPHSSQYGVRHYRKVIEEAAKHKIMIDNHEPVMPTGLQRTLPNLMTQEGVRGQEWDAWSKDGGNPPEHTTIIPFTRGLAGPIDFTPGTFNFTNPVLPNTKVHTTLAKQLALSVIIYSPLQMASDMIENYENNPAFEFITSCPTDWSKTVVPDAKIGEFVTIARRDKATDNWFLGSITNKDARTVKLDLKFLDPNKKYKAKIFRDGKGADYETNPYPIIIEEKEVDSKTILSVDLARSGGVAMILTKL</sequence>
<proteinExistence type="predicted"/>
<dbReference type="eggNOG" id="COG3023">
    <property type="taxonomic scope" value="Bacteria"/>
</dbReference>
<evidence type="ECO:0000313" key="7">
    <source>
        <dbReference type="EMBL" id="KFC23277.1"/>
    </source>
</evidence>
<dbReference type="STRING" id="421072.SAMN04488097_1244"/>
<dbReference type="AlphaFoldDB" id="A0A085BLD2"/>
<name>A0A085BLD2_9FLAO</name>
<organism evidence="7 8">
    <name type="scientific">Epilithonimonas lactis</name>
    <dbReference type="NCBI Taxonomy" id="421072"/>
    <lineage>
        <taxon>Bacteria</taxon>
        <taxon>Pseudomonadati</taxon>
        <taxon>Bacteroidota</taxon>
        <taxon>Flavobacteriia</taxon>
        <taxon>Flavobacteriales</taxon>
        <taxon>Weeksellaceae</taxon>
        <taxon>Chryseobacterium group</taxon>
        <taxon>Epilithonimonas</taxon>
    </lineage>
</organism>
<dbReference type="InterPro" id="IPR029486">
    <property type="entry name" value="GH97_N"/>
</dbReference>
<dbReference type="InterPro" id="IPR013785">
    <property type="entry name" value="Aldolase_TIM"/>
</dbReference>
<accession>A0A085BLD2</accession>
<keyword evidence="3" id="KW-0106">Calcium</keyword>
<dbReference type="RefSeq" id="WP_034973041.1">
    <property type="nucleotide sequence ID" value="NZ_FOFI01000002.1"/>
</dbReference>
<dbReference type="PANTHER" id="PTHR35803">
    <property type="entry name" value="GLUCAN 1,4-ALPHA-GLUCOSIDASE SUSB-RELATED"/>
    <property type="match status" value="1"/>
</dbReference>
<dbReference type="OrthoDB" id="57532at2"/>
<evidence type="ECO:0000256" key="3">
    <source>
        <dbReference type="ARBA" id="ARBA00022837"/>
    </source>
</evidence>
<evidence type="ECO:0000259" key="5">
    <source>
        <dbReference type="Pfam" id="PF14508"/>
    </source>
</evidence>